<proteinExistence type="predicted"/>
<dbReference type="eggNOG" id="COG4339">
    <property type="taxonomic scope" value="Bacteria"/>
</dbReference>
<organism evidence="1 2">
    <name type="scientific">Mucilaginibacter paludis DSM 18603</name>
    <dbReference type="NCBI Taxonomy" id="714943"/>
    <lineage>
        <taxon>Bacteria</taxon>
        <taxon>Pseudomonadati</taxon>
        <taxon>Bacteroidota</taxon>
        <taxon>Sphingobacteriia</taxon>
        <taxon>Sphingobacteriales</taxon>
        <taxon>Sphingobacteriaceae</taxon>
        <taxon>Mucilaginibacter</taxon>
    </lineage>
</organism>
<dbReference type="STRING" id="714943.Mucpa_3769"/>
<dbReference type="PANTHER" id="PTHR21174">
    <property type="match status" value="1"/>
</dbReference>
<keyword evidence="2" id="KW-1185">Reference proteome</keyword>
<dbReference type="SUPFAM" id="SSF52374">
    <property type="entry name" value="Nucleotidylyl transferase"/>
    <property type="match status" value="1"/>
</dbReference>
<dbReference type="RefSeq" id="WP_008508479.1">
    <property type="nucleotide sequence ID" value="NZ_CM001403.1"/>
</dbReference>
<dbReference type="Gene3D" id="3.40.50.620">
    <property type="entry name" value="HUPs"/>
    <property type="match status" value="1"/>
</dbReference>
<dbReference type="AlphaFoldDB" id="H1Y287"/>
<dbReference type="InterPro" id="IPR001980">
    <property type="entry name" value="PPAT"/>
</dbReference>
<evidence type="ECO:0000313" key="1">
    <source>
        <dbReference type="EMBL" id="EHQ27867.1"/>
    </source>
</evidence>
<dbReference type="InterPro" id="IPR009218">
    <property type="entry name" value="HD_phosphohydro"/>
</dbReference>
<protein>
    <submittedName>
        <fullName evidence="1">Cytidyltransferase-related domain protein</fullName>
    </submittedName>
</protein>
<name>H1Y287_9SPHI</name>
<dbReference type="GO" id="GO:0004595">
    <property type="term" value="F:pantetheine-phosphate adenylyltransferase activity"/>
    <property type="evidence" value="ECO:0007669"/>
    <property type="project" value="InterPro"/>
</dbReference>
<accession>H1Y287</accession>
<dbReference type="InterPro" id="IPR014729">
    <property type="entry name" value="Rossmann-like_a/b/a_fold"/>
</dbReference>
<dbReference type="OrthoDB" id="9806661at2"/>
<sequence>MMNISFKEILSRLNIPGEVYERYNEPHRFYHTTDHLNDLLQQIVKRNLQHEDALLWAVVYHDAIYDPKSATNEEDSAALFNCHFNGSTGLRAEITSIINETKTHQPTTALSAVFSEMDLNILRQPLDRLLEYEHQIFKEFQFADFLAYQAGRLKVLQQLSQQVDNPALVHLMDYVRVRQPRIAVYPGSFDPFQQEHHDVLQKAEQIFDKVIIARDMNAVKPGEMFDLPIILRFRQIETYKGLLSHFIEGLGYPVTVIGD</sequence>
<dbReference type="PANTHER" id="PTHR21174:SF0">
    <property type="entry name" value="HD PHOSPHOHYDROLASE FAMILY PROTEIN-RELATED"/>
    <property type="match status" value="1"/>
</dbReference>
<dbReference type="Proteomes" id="UP000002774">
    <property type="component" value="Chromosome"/>
</dbReference>
<dbReference type="SUPFAM" id="SSF109604">
    <property type="entry name" value="HD-domain/PDEase-like"/>
    <property type="match status" value="1"/>
</dbReference>
<dbReference type="HOGENOM" id="CLU_1072900_0_0_10"/>
<dbReference type="eggNOG" id="COG0669">
    <property type="taxonomic scope" value="Bacteria"/>
</dbReference>
<dbReference type="PRINTS" id="PR01020">
    <property type="entry name" value="LPSBIOSNTHSS"/>
</dbReference>
<reference evidence="1" key="1">
    <citation type="submission" date="2011-09" db="EMBL/GenBank/DDBJ databases">
        <title>The permanent draft genome of Mucilaginibacter paludis DSM 18603.</title>
        <authorList>
            <consortium name="US DOE Joint Genome Institute (JGI-PGF)"/>
            <person name="Lucas S."/>
            <person name="Han J."/>
            <person name="Lapidus A."/>
            <person name="Bruce D."/>
            <person name="Goodwin L."/>
            <person name="Pitluck S."/>
            <person name="Peters L."/>
            <person name="Kyrpides N."/>
            <person name="Mavromatis K."/>
            <person name="Ivanova N."/>
            <person name="Mikhailova N."/>
            <person name="Held B."/>
            <person name="Detter J.C."/>
            <person name="Tapia R."/>
            <person name="Han C."/>
            <person name="Land M."/>
            <person name="Hauser L."/>
            <person name="Markowitz V."/>
            <person name="Cheng J.-F."/>
            <person name="Hugenholtz P."/>
            <person name="Woyke T."/>
            <person name="Wu D."/>
            <person name="Tindall B."/>
            <person name="Brambilla E."/>
            <person name="Klenk H.-P."/>
            <person name="Eisen J.A."/>
        </authorList>
    </citation>
    <scope>NUCLEOTIDE SEQUENCE [LARGE SCALE GENOMIC DNA]</scope>
    <source>
        <strain evidence="1">DSM 18603</strain>
    </source>
</reference>
<dbReference type="GO" id="GO:0015937">
    <property type="term" value="P:coenzyme A biosynthetic process"/>
    <property type="evidence" value="ECO:0007669"/>
    <property type="project" value="InterPro"/>
</dbReference>
<gene>
    <name evidence="1" type="ORF">Mucpa_3769</name>
</gene>
<evidence type="ECO:0000313" key="2">
    <source>
        <dbReference type="Proteomes" id="UP000002774"/>
    </source>
</evidence>
<dbReference type="EMBL" id="CM001403">
    <property type="protein sequence ID" value="EHQ27867.1"/>
    <property type="molecule type" value="Genomic_DNA"/>
</dbReference>